<accession>A0A2U1ZV49</accession>
<dbReference type="SUPFAM" id="SSF52540">
    <property type="entry name" value="P-loop containing nucleoside triphosphate hydrolases"/>
    <property type="match status" value="1"/>
</dbReference>
<gene>
    <name evidence="7" type="ORF">C8046_09595</name>
</gene>
<evidence type="ECO:0000256" key="4">
    <source>
        <dbReference type="ARBA" id="ARBA00022840"/>
    </source>
</evidence>
<dbReference type="InterPro" id="IPR050683">
    <property type="entry name" value="Bact_Polysacc_Export_ATP-bd"/>
</dbReference>
<keyword evidence="2" id="KW-0813">Transport</keyword>
<comment type="similarity">
    <text evidence="1">Belongs to the ABC transporter superfamily.</text>
</comment>
<dbReference type="RefSeq" id="WP_109229249.1">
    <property type="nucleotide sequence ID" value="NZ_PYHR01000002.1"/>
</dbReference>
<dbReference type="PANTHER" id="PTHR46743:SF2">
    <property type="entry name" value="TEICHOIC ACIDS EXPORT ATP-BINDING PROTEIN TAGH"/>
    <property type="match status" value="1"/>
</dbReference>
<dbReference type="InterPro" id="IPR015860">
    <property type="entry name" value="ABC_transpr_TagH-like"/>
</dbReference>
<dbReference type="InterPro" id="IPR003439">
    <property type="entry name" value="ABC_transporter-like_ATP-bd"/>
</dbReference>
<evidence type="ECO:0000256" key="1">
    <source>
        <dbReference type="ARBA" id="ARBA00005417"/>
    </source>
</evidence>
<dbReference type="PANTHER" id="PTHR46743">
    <property type="entry name" value="TEICHOIC ACIDS EXPORT ATP-BINDING PROTEIN TAGH"/>
    <property type="match status" value="1"/>
</dbReference>
<dbReference type="InterPro" id="IPR003593">
    <property type="entry name" value="AAA+_ATPase"/>
</dbReference>
<dbReference type="Proteomes" id="UP000245166">
    <property type="component" value="Unassembled WGS sequence"/>
</dbReference>
<dbReference type="OrthoDB" id="9778870at2"/>
<evidence type="ECO:0000313" key="7">
    <source>
        <dbReference type="EMBL" id="PWD50867.1"/>
    </source>
</evidence>
<dbReference type="GO" id="GO:0140359">
    <property type="term" value="F:ABC-type transporter activity"/>
    <property type="evidence" value="ECO:0007669"/>
    <property type="project" value="InterPro"/>
</dbReference>
<dbReference type="GO" id="GO:0005524">
    <property type="term" value="F:ATP binding"/>
    <property type="evidence" value="ECO:0007669"/>
    <property type="project" value="UniProtKB-KW"/>
</dbReference>
<evidence type="ECO:0000259" key="6">
    <source>
        <dbReference type="PROSITE" id="PS50893"/>
    </source>
</evidence>
<organism evidence="7 8">
    <name type="scientific">Serinibacter arcticus</name>
    <dbReference type="NCBI Taxonomy" id="1655435"/>
    <lineage>
        <taxon>Bacteria</taxon>
        <taxon>Bacillati</taxon>
        <taxon>Actinomycetota</taxon>
        <taxon>Actinomycetes</taxon>
        <taxon>Micrococcales</taxon>
        <taxon>Beutenbergiaceae</taxon>
        <taxon>Serinibacter</taxon>
    </lineage>
</organism>
<dbReference type="CDD" id="cd03220">
    <property type="entry name" value="ABC_KpsT_Wzt"/>
    <property type="match status" value="1"/>
</dbReference>
<dbReference type="GO" id="GO:0016020">
    <property type="term" value="C:membrane"/>
    <property type="evidence" value="ECO:0007669"/>
    <property type="project" value="InterPro"/>
</dbReference>
<evidence type="ECO:0000256" key="2">
    <source>
        <dbReference type="ARBA" id="ARBA00022448"/>
    </source>
</evidence>
<dbReference type="Gene3D" id="3.40.50.300">
    <property type="entry name" value="P-loop containing nucleotide triphosphate hydrolases"/>
    <property type="match status" value="1"/>
</dbReference>
<feature type="compositionally biased region" description="Pro residues" evidence="5">
    <location>
        <begin position="1"/>
        <end position="29"/>
    </location>
</feature>
<protein>
    <submittedName>
        <fullName evidence="7">Polysaccharide/polyol phosphate ABC transporter ATP-binding protein</fullName>
    </submittedName>
</protein>
<dbReference type="GO" id="GO:0016887">
    <property type="term" value="F:ATP hydrolysis activity"/>
    <property type="evidence" value="ECO:0007669"/>
    <property type="project" value="InterPro"/>
</dbReference>
<dbReference type="SMART" id="SM00382">
    <property type="entry name" value="AAA"/>
    <property type="match status" value="1"/>
</dbReference>
<proteinExistence type="inferred from homology"/>
<keyword evidence="4 7" id="KW-0067">ATP-binding</keyword>
<reference evidence="7 8" key="1">
    <citation type="submission" date="2018-03" db="EMBL/GenBank/DDBJ databases">
        <title>Genome assembly of novel Miniimonas species PCH200.</title>
        <authorList>
            <person name="Thakur V."/>
            <person name="Kumar V."/>
            <person name="Singh D."/>
        </authorList>
    </citation>
    <scope>NUCLEOTIDE SEQUENCE [LARGE SCALE GENOMIC DNA]</scope>
    <source>
        <strain evidence="7 8">PCH200</strain>
    </source>
</reference>
<dbReference type="PROSITE" id="PS50893">
    <property type="entry name" value="ABC_TRANSPORTER_2"/>
    <property type="match status" value="1"/>
</dbReference>
<evidence type="ECO:0000313" key="8">
    <source>
        <dbReference type="Proteomes" id="UP000245166"/>
    </source>
</evidence>
<keyword evidence="8" id="KW-1185">Reference proteome</keyword>
<dbReference type="Pfam" id="PF00005">
    <property type="entry name" value="ABC_tran"/>
    <property type="match status" value="1"/>
</dbReference>
<sequence length="327" mass="34127">MAAPELPGPELPGPELPGPELPGPELPAPDEPRVHVAVDDLHVRYSAPDAAPRTGRSRLRRGVDAALGRGPSVVVRALVGVSLVARAGDAVGIVGLNGSGKSTLLRAVAGLERPARGTVLASSTPVLLGVNAAMIPDLTGRENVRLGCLAMGMTPEATAAALGDVVDLSGIGAAIDLPMRTYSSGMGARLKFAIAAASEPEILLVDEALATGDAAFRERSRERMDRLRAGAGCVFLVSHAAQTVEETCTRAIWLHQGRVVLDGPAVEVAQRYRWFAWNLAQGEDAVAERLLEEAFRAGVEIVVDLDGAAGVPGGRGVRGVRHARRQR</sequence>
<comment type="caution">
    <text evidence="7">The sequence shown here is derived from an EMBL/GenBank/DDBJ whole genome shotgun (WGS) entry which is preliminary data.</text>
</comment>
<dbReference type="EMBL" id="PYHR01000002">
    <property type="protein sequence ID" value="PWD50867.1"/>
    <property type="molecule type" value="Genomic_DNA"/>
</dbReference>
<evidence type="ECO:0000256" key="5">
    <source>
        <dbReference type="SAM" id="MobiDB-lite"/>
    </source>
</evidence>
<dbReference type="AlphaFoldDB" id="A0A2U1ZV49"/>
<evidence type="ECO:0000256" key="3">
    <source>
        <dbReference type="ARBA" id="ARBA00022741"/>
    </source>
</evidence>
<feature type="domain" description="ABC transporter" evidence="6">
    <location>
        <begin position="60"/>
        <end position="281"/>
    </location>
</feature>
<feature type="region of interest" description="Disordered" evidence="5">
    <location>
        <begin position="1"/>
        <end position="32"/>
    </location>
</feature>
<dbReference type="InterPro" id="IPR027417">
    <property type="entry name" value="P-loop_NTPase"/>
</dbReference>
<name>A0A2U1ZV49_9MICO</name>
<keyword evidence="3" id="KW-0547">Nucleotide-binding</keyword>